<evidence type="ECO:0000259" key="3">
    <source>
        <dbReference type="Pfam" id="PF23355"/>
    </source>
</evidence>
<name>A0AAU9J4G8_9CILI</name>
<feature type="domain" description="IFT52 central" evidence="2">
    <location>
        <begin position="288"/>
        <end position="368"/>
    </location>
</feature>
<dbReference type="InterPro" id="IPR039975">
    <property type="entry name" value="IFT52"/>
</dbReference>
<comment type="caution">
    <text evidence="4">The sequence shown here is derived from an EMBL/GenBank/DDBJ whole genome shotgun (WGS) entry which is preliminary data.</text>
</comment>
<gene>
    <name evidence="4" type="ORF">BSTOLATCC_MIC27423</name>
</gene>
<dbReference type="PANTHER" id="PTHR12969">
    <property type="entry name" value="NGD5/OSM-6/IFT52"/>
    <property type="match status" value="1"/>
</dbReference>
<dbReference type="Pfam" id="PF23352">
    <property type="entry name" value="IFT52_central"/>
    <property type="match status" value="1"/>
</dbReference>
<dbReference type="CDD" id="cd23683">
    <property type="entry name" value="IFT52_CTD"/>
    <property type="match status" value="1"/>
</dbReference>
<dbReference type="AlphaFoldDB" id="A0AAU9J4G8"/>
<evidence type="ECO:0000259" key="2">
    <source>
        <dbReference type="Pfam" id="PF23352"/>
    </source>
</evidence>
<reference evidence="4" key="1">
    <citation type="submission" date="2021-09" db="EMBL/GenBank/DDBJ databases">
        <authorList>
            <consortium name="AG Swart"/>
            <person name="Singh M."/>
            <person name="Singh A."/>
            <person name="Seah K."/>
            <person name="Emmerich C."/>
        </authorList>
    </citation>
    <scope>NUCLEOTIDE SEQUENCE</scope>
    <source>
        <strain evidence="4">ATCC30299</strain>
    </source>
</reference>
<sequence>MAGKENSQNGLIIFNVCKKELGLPDSSYRKLSTYFRQKYRVAVNQSEISLETLAEATLVILAGPREMFSKQEVDAMKTYTQGGGNILILYNEGGEAKLGTNLNYLLEDYGISVNNDSVIRTVYNRKYFHPKENCISNGIINREISNFAKGKQKAKAGSLIAQNFVAHMLKNEGVELTDDHGGLTFLYPNGASLNVQKPAIPILSSGPISYPLNRPIAAAYTSKTRKGRLMVVGSYLMFSDNYLEKEENFKLMEILTRWLLGGDIDIDLGLEEDNDLQDYAVIPDIASLSDSLKSCLQTSENISANFRQLFDESLFKFDTDMIPEAVKLYETTGVKHEQISLIPPQFEAPLPGLMPALFPPNLKEPNPPALDMFDLDEEFASEVVKLAQLTNKYSDTDIEYYIRECGDLLGITQQIERLKFGYGGENDAKAVLHRILVEVVQYKKHTQ</sequence>
<evidence type="ECO:0000259" key="1">
    <source>
        <dbReference type="Pfam" id="PF21178"/>
    </source>
</evidence>
<dbReference type="PANTHER" id="PTHR12969:SF7">
    <property type="entry name" value="INTRAFLAGELLAR TRANSPORT PROTEIN 52 HOMOLOG"/>
    <property type="match status" value="1"/>
</dbReference>
<dbReference type="Proteomes" id="UP001162131">
    <property type="component" value="Unassembled WGS sequence"/>
</dbReference>
<dbReference type="InterPro" id="IPR029062">
    <property type="entry name" value="Class_I_gatase-like"/>
</dbReference>
<feature type="domain" description="Intraflagellar transport protein 52 C-terminal" evidence="1">
    <location>
        <begin position="379"/>
        <end position="436"/>
    </location>
</feature>
<dbReference type="InterPro" id="IPR055460">
    <property type="entry name" value="IFT52_central"/>
</dbReference>
<dbReference type="GO" id="GO:0030992">
    <property type="term" value="C:intraciliary transport particle B"/>
    <property type="evidence" value="ECO:0007669"/>
    <property type="project" value="TreeGrafter"/>
</dbReference>
<proteinExistence type="predicted"/>
<dbReference type="Pfam" id="PF21178">
    <property type="entry name" value="Itf52_C"/>
    <property type="match status" value="1"/>
</dbReference>
<evidence type="ECO:0000313" key="4">
    <source>
        <dbReference type="EMBL" id="CAG9320844.1"/>
    </source>
</evidence>
<organism evidence="4 5">
    <name type="scientific">Blepharisma stoltei</name>
    <dbReference type="NCBI Taxonomy" id="1481888"/>
    <lineage>
        <taxon>Eukaryota</taxon>
        <taxon>Sar</taxon>
        <taxon>Alveolata</taxon>
        <taxon>Ciliophora</taxon>
        <taxon>Postciliodesmatophora</taxon>
        <taxon>Heterotrichea</taxon>
        <taxon>Heterotrichida</taxon>
        <taxon>Blepharismidae</taxon>
        <taxon>Blepharisma</taxon>
    </lineage>
</organism>
<dbReference type="InterPro" id="IPR055458">
    <property type="entry name" value="IFT52_GIFT"/>
</dbReference>
<dbReference type="GO" id="GO:0060271">
    <property type="term" value="P:cilium assembly"/>
    <property type="evidence" value="ECO:0007669"/>
    <property type="project" value="TreeGrafter"/>
</dbReference>
<evidence type="ECO:0008006" key="6">
    <source>
        <dbReference type="Google" id="ProtNLM"/>
    </source>
</evidence>
<feature type="domain" description="IFT52 GIFT" evidence="3">
    <location>
        <begin position="12"/>
        <end position="267"/>
    </location>
</feature>
<dbReference type="GO" id="GO:0042073">
    <property type="term" value="P:intraciliary transport"/>
    <property type="evidence" value="ECO:0007669"/>
    <property type="project" value="TreeGrafter"/>
</dbReference>
<dbReference type="InterPro" id="IPR048643">
    <property type="entry name" value="Itf52_C"/>
</dbReference>
<accession>A0AAU9J4G8</accession>
<dbReference type="SUPFAM" id="SSF52317">
    <property type="entry name" value="Class I glutamine amidotransferase-like"/>
    <property type="match status" value="1"/>
</dbReference>
<dbReference type="GO" id="GO:0005814">
    <property type="term" value="C:centriole"/>
    <property type="evidence" value="ECO:0007669"/>
    <property type="project" value="TreeGrafter"/>
</dbReference>
<keyword evidence="5" id="KW-1185">Reference proteome</keyword>
<dbReference type="GO" id="GO:0005929">
    <property type="term" value="C:cilium"/>
    <property type="evidence" value="ECO:0007669"/>
    <property type="project" value="TreeGrafter"/>
</dbReference>
<dbReference type="EMBL" id="CAJZBQ010000027">
    <property type="protein sequence ID" value="CAG9320844.1"/>
    <property type="molecule type" value="Genomic_DNA"/>
</dbReference>
<protein>
    <recommendedName>
        <fullName evidence="6">ABC-type uncharacterized transport system domain-containing protein</fullName>
    </recommendedName>
</protein>
<dbReference type="Pfam" id="PF23355">
    <property type="entry name" value="IFT52_GIFT"/>
    <property type="match status" value="1"/>
</dbReference>
<dbReference type="Gene3D" id="6.10.250.2800">
    <property type="match status" value="1"/>
</dbReference>
<evidence type="ECO:0000313" key="5">
    <source>
        <dbReference type="Proteomes" id="UP001162131"/>
    </source>
</evidence>